<reference evidence="2 3" key="1">
    <citation type="submission" date="2016-07" db="EMBL/GenBank/DDBJ databases">
        <title>Caryophanon tenue genome sequencing.</title>
        <authorList>
            <person name="Verma A."/>
            <person name="Pal Y."/>
            <person name="Krishnamurthi S."/>
        </authorList>
    </citation>
    <scope>NUCLEOTIDE SEQUENCE [LARGE SCALE GENOMIC DNA]</scope>
    <source>
        <strain evidence="2 3">DSM 14152</strain>
    </source>
</reference>
<keyword evidence="3" id="KW-1185">Reference proteome</keyword>
<name>A0A1C0Y716_9BACL</name>
<protein>
    <submittedName>
        <fullName evidence="2">Uncharacterized protein</fullName>
    </submittedName>
</protein>
<dbReference type="Proteomes" id="UP000093199">
    <property type="component" value="Unassembled WGS sequence"/>
</dbReference>
<comment type="caution">
    <text evidence="2">The sequence shown here is derived from an EMBL/GenBank/DDBJ whole genome shotgun (WGS) entry which is preliminary data.</text>
</comment>
<keyword evidence="1" id="KW-0812">Transmembrane</keyword>
<dbReference type="RefSeq" id="WP_066547826.1">
    <property type="nucleotide sequence ID" value="NZ_MASJ01000039.1"/>
</dbReference>
<evidence type="ECO:0000313" key="2">
    <source>
        <dbReference type="EMBL" id="OCS82979.1"/>
    </source>
</evidence>
<feature type="transmembrane region" description="Helical" evidence="1">
    <location>
        <begin position="62"/>
        <end position="83"/>
    </location>
</feature>
<dbReference type="EMBL" id="MASJ01000039">
    <property type="protein sequence ID" value="OCS82979.1"/>
    <property type="molecule type" value="Genomic_DNA"/>
</dbReference>
<dbReference type="STRING" id="33978.A6M13_06150"/>
<feature type="transmembrane region" description="Helical" evidence="1">
    <location>
        <begin position="16"/>
        <end position="42"/>
    </location>
</feature>
<dbReference type="OrthoDB" id="10008733at2"/>
<evidence type="ECO:0000313" key="3">
    <source>
        <dbReference type="Proteomes" id="UP000093199"/>
    </source>
</evidence>
<proteinExistence type="predicted"/>
<gene>
    <name evidence="2" type="ORF">A6M13_06150</name>
</gene>
<evidence type="ECO:0000256" key="1">
    <source>
        <dbReference type="SAM" id="Phobius"/>
    </source>
</evidence>
<keyword evidence="1" id="KW-1133">Transmembrane helix</keyword>
<dbReference type="AlphaFoldDB" id="A0A1C0Y716"/>
<organism evidence="2 3">
    <name type="scientific">Caryophanon tenue</name>
    <dbReference type="NCBI Taxonomy" id="33978"/>
    <lineage>
        <taxon>Bacteria</taxon>
        <taxon>Bacillati</taxon>
        <taxon>Bacillota</taxon>
        <taxon>Bacilli</taxon>
        <taxon>Bacillales</taxon>
        <taxon>Caryophanaceae</taxon>
        <taxon>Caryophanon</taxon>
    </lineage>
</organism>
<sequence length="84" mass="9686">MQQLTTRLEDKRIKLLILYACFSLFIIATTLPITILLLPFIAYTCKRLYIQLQQQSLDLFTVTFELGGILSTTAIFITLHTVLY</sequence>
<keyword evidence="1" id="KW-0472">Membrane</keyword>
<accession>A0A1C0Y716</accession>